<keyword evidence="5" id="KW-0813">Transport</keyword>
<dbReference type="eggNOG" id="COG0668">
    <property type="taxonomic scope" value="Bacteria"/>
</dbReference>
<dbReference type="EMBL" id="APNK01000041">
    <property type="protein sequence ID" value="KEZ76043.1"/>
    <property type="molecule type" value="Genomic_DNA"/>
</dbReference>
<keyword evidence="8" id="KW-1185">Reference proteome</keyword>
<comment type="subunit">
    <text evidence="5">Homoheptamer.</text>
</comment>
<dbReference type="OrthoDB" id="9775207at2"/>
<evidence type="ECO:0000256" key="2">
    <source>
        <dbReference type="ARBA" id="ARBA00022692"/>
    </source>
</evidence>
<dbReference type="InterPro" id="IPR023408">
    <property type="entry name" value="MscS_beta-dom_sf"/>
</dbReference>
<keyword evidence="5" id="KW-0997">Cell inner membrane</keyword>
<name>A0A084IH59_SALHC</name>
<dbReference type="PANTHER" id="PTHR30221">
    <property type="entry name" value="SMALL-CONDUCTANCE MECHANOSENSITIVE CHANNEL"/>
    <property type="match status" value="1"/>
</dbReference>
<comment type="caution">
    <text evidence="7">The sequence shown here is derived from an EMBL/GenBank/DDBJ whole genome shotgun (WGS) entry which is preliminary data.</text>
</comment>
<dbReference type="Pfam" id="PF00924">
    <property type="entry name" value="MS_channel_2nd"/>
    <property type="match status" value="1"/>
</dbReference>
<comment type="subcellular location">
    <subcellularLocation>
        <location evidence="5">Cell inner membrane</location>
        <topology evidence="5">Multi-pass membrane protein</topology>
    </subcellularLocation>
    <subcellularLocation>
        <location evidence="1">Membrane</location>
    </subcellularLocation>
</comment>
<dbReference type="GO" id="GO:0005886">
    <property type="term" value="C:plasma membrane"/>
    <property type="evidence" value="ECO:0007669"/>
    <property type="project" value="UniProtKB-SubCell"/>
</dbReference>
<proteinExistence type="inferred from homology"/>
<dbReference type="Gene3D" id="1.10.287.1260">
    <property type="match status" value="1"/>
</dbReference>
<feature type="transmembrane region" description="Helical" evidence="5">
    <location>
        <begin position="23"/>
        <end position="44"/>
    </location>
</feature>
<keyword evidence="5" id="KW-1003">Cell membrane</keyword>
<keyword evidence="5" id="KW-0406">Ion transport</keyword>
<comment type="function">
    <text evidence="5">Mechanosensitive channel that participates in the regulation of osmotic pressure changes within the cell, opening in response to stretch forces in the membrane lipid bilayer, without the need for other proteins. Contributes to normal resistance to hypoosmotic shock. Forms an ion channel of 1.0 nanosiemens conductance with a slight preference for anions.</text>
</comment>
<dbReference type="PATRIC" id="fig|1304275.5.peg.3449"/>
<keyword evidence="5" id="KW-0407">Ion channel</keyword>
<evidence type="ECO:0000259" key="6">
    <source>
        <dbReference type="Pfam" id="PF00924"/>
    </source>
</evidence>
<reference evidence="7 8" key="1">
    <citation type="submission" date="2013-03" db="EMBL/GenBank/DDBJ databases">
        <title>Salinisphaera hydrothermalis C41B8 Genome Sequencing.</title>
        <authorList>
            <person name="Li C."/>
            <person name="Lai Q."/>
            <person name="Shao Z."/>
        </authorList>
    </citation>
    <scope>NUCLEOTIDE SEQUENCE [LARGE SCALE GENOMIC DNA]</scope>
    <source>
        <strain evidence="7 8">C41B8</strain>
    </source>
</reference>
<dbReference type="RefSeq" id="WP_037340903.1">
    <property type="nucleotide sequence ID" value="NZ_APNK01000041.1"/>
</dbReference>
<evidence type="ECO:0000313" key="8">
    <source>
        <dbReference type="Proteomes" id="UP000028302"/>
    </source>
</evidence>
<comment type="similarity">
    <text evidence="5">Belongs to the MscS (TC 1.A.23) family.</text>
</comment>
<protein>
    <recommendedName>
        <fullName evidence="5">Small-conductance mechanosensitive channel</fullName>
    </recommendedName>
</protein>
<dbReference type="Gene3D" id="2.30.30.60">
    <property type="match status" value="1"/>
</dbReference>
<dbReference type="GO" id="GO:0008381">
    <property type="term" value="F:mechanosensitive monoatomic ion channel activity"/>
    <property type="evidence" value="ECO:0007669"/>
    <property type="project" value="InterPro"/>
</dbReference>
<dbReference type="PANTHER" id="PTHR30221:SF1">
    <property type="entry name" value="SMALL-CONDUCTANCE MECHANOSENSITIVE CHANNEL"/>
    <property type="match status" value="1"/>
</dbReference>
<evidence type="ECO:0000256" key="5">
    <source>
        <dbReference type="RuleBase" id="RU369025"/>
    </source>
</evidence>
<accession>A0A084IH59</accession>
<keyword evidence="3 5" id="KW-1133">Transmembrane helix</keyword>
<dbReference type="InterPro" id="IPR010920">
    <property type="entry name" value="LSM_dom_sf"/>
</dbReference>
<gene>
    <name evidence="7" type="ORF">C41B8_16834</name>
</gene>
<organism evidence="7 8">
    <name type="scientific">Salinisphaera hydrothermalis (strain C41B8)</name>
    <dbReference type="NCBI Taxonomy" id="1304275"/>
    <lineage>
        <taxon>Bacteria</taxon>
        <taxon>Pseudomonadati</taxon>
        <taxon>Pseudomonadota</taxon>
        <taxon>Gammaproteobacteria</taxon>
        <taxon>Salinisphaerales</taxon>
        <taxon>Salinisphaeraceae</taxon>
        <taxon>Salinisphaera</taxon>
    </lineage>
</organism>
<evidence type="ECO:0000256" key="1">
    <source>
        <dbReference type="ARBA" id="ARBA00004370"/>
    </source>
</evidence>
<dbReference type="AlphaFoldDB" id="A0A084IH59"/>
<feature type="domain" description="Mechanosensitive ion channel MscS" evidence="6">
    <location>
        <begin position="107"/>
        <end position="173"/>
    </location>
</feature>
<keyword evidence="2 5" id="KW-0812">Transmembrane</keyword>
<comment type="caution">
    <text evidence="5">Lacks conserved residue(s) required for the propagation of feature annotation.</text>
</comment>
<evidence type="ECO:0000256" key="3">
    <source>
        <dbReference type="ARBA" id="ARBA00022989"/>
    </source>
</evidence>
<evidence type="ECO:0000313" key="7">
    <source>
        <dbReference type="EMBL" id="KEZ76043.1"/>
    </source>
</evidence>
<dbReference type="InterPro" id="IPR006685">
    <property type="entry name" value="MscS_channel_2nd"/>
</dbReference>
<dbReference type="InterPro" id="IPR045275">
    <property type="entry name" value="MscS_archaea/bacteria_type"/>
</dbReference>
<evidence type="ECO:0000256" key="4">
    <source>
        <dbReference type="ARBA" id="ARBA00023136"/>
    </source>
</evidence>
<dbReference type="Proteomes" id="UP000028302">
    <property type="component" value="Unassembled WGS sequence"/>
</dbReference>
<dbReference type="SUPFAM" id="SSF50182">
    <property type="entry name" value="Sm-like ribonucleoproteins"/>
    <property type="match status" value="1"/>
</dbReference>
<keyword evidence="4 5" id="KW-0472">Membrane</keyword>
<sequence length="276" mass="29940">MAAANDSGKQAAQLIHNLQDINFVKIALIVAGTAVAIFVIRRVLPFLAERGPNQLRLFLLGAVPILRLALLVIAILWVIPIVFNVTFQNFLVITGAASVAIGFAFKDYVSSLIAGIVAIFERPYRPGDWVRLGGDYGEVVSVGLRAVRINTPDDNIVTAPHDKLWTSNISNANDGSRTLMCVADFYVAPDHDAQRVRAALHDVALTSAYLEYDKPIVVVLSETPWGTHYKLRAYPFDMRDQFVFISDLTVRGKAAITDLGARSVSVPAGVAAPANA</sequence>
<dbReference type="STRING" id="1304275.C41B8_16834"/>
<feature type="transmembrane region" description="Helical" evidence="5">
    <location>
        <begin position="56"/>
        <end position="79"/>
    </location>
</feature>